<feature type="domain" description="Cellulose-binding Sde182 C-terminal" evidence="1">
    <location>
        <begin position="18"/>
        <end position="59"/>
    </location>
</feature>
<protein>
    <recommendedName>
        <fullName evidence="1">Cellulose-binding Sde182 C-terminal domain-containing protein</fullName>
    </recommendedName>
</protein>
<accession>A0A1G4XKG7</accession>
<dbReference type="Proteomes" id="UP000183569">
    <property type="component" value="Unassembled WGS sequence"/>
</dbReference>
<dbReference type="RefSeq" id="WP_017455742.1">
    <property type="nucleotide sequence ID" value="NZ_CP016337.1"/>
</dbReference>
<organism evidence="2 3">
    <name type="scientific">Kosakonia sacchari</name>
    <dbReference type="NCBI Taxonomy" id="1158459"/>
    <lineage>
        <taxon>Bacteria</taxon>
        <taxon>Pseudomonadati</taxon>
        <taxon>Pseudomonadota</taxon>
        <taxon>Gammaproteobacteria</taxon>
        <taxon>Enterobacterales</taxon>
        <taxon>Enterobacteriaceae</taxon>
        <taxon>Kosakonia</taxon>
    </lineage>
</organism>
<sequence>MSLPKTLLNTLLAPGDSDSLNASFTAPQVKTATPFHIILQVQDDGTPSLFAYRRAIVTVTP</sequence>
<comment type="caution">
    <text evidence="2">The sequence shown here is derived from an EMBL/GenBank/DDBJ whole genome shotgun (WGS) entry which is preliminary data.</text>
</comment>
<evidence type="ECO:0000313" key="3">
    <source>
        <dbReference type="Proteomes" id="UP000183569"/>
    </source>
</evidence>
<dbReference type="InterPro" id="IPR013783">
    <property type="entry name" value="Ig-like_fold"/>
</dbReference>
<evidence type="ECO:0000259" key="1">
    <source>
        <dbReference type="Pfam" id="PF21027"/>
    </source>
</evidence>
<dbReference type="GeneID" id="23844429"/>
<proteinExistence type="predicted"/>
<gene>
    <name evidence="2" type="ORF">SAMN02927897_01112</name>
</gene>
<dbReference type="Gene3D" id="2.60.40.10">
    <property type="entry name" value="Immunoglobulins"/>
    <property type="match status" value="1"/>
</dbReference>
<evidence type="ECO:0000313" key="2">
    <source>
        <dbReference type="EMBL" id="SCX41742.1"/>
    </source>
</evidence>
<dbReference type="InterPro" id="IPR048527">
    <property type="entry name" value="Sde182_C"/>
</dbReference>
<reference evidence="2 3" key="1">
    <citation type="submission" date="2016-10" db="EMBL/GenBank/DDBJ databases">
        <authorList>
            <person name="Varghese N."/>
            <person name="Submissions S."/>
        </authorList>
    </citation>
    <scope>NUCLEOTIDE SEQUENCE [LARGE SCALE GENOMIC DNA]</scope>
    <source>
        <strain evidence="2 3">CGMCC 1.12102</strain>
    </source>
</reference>
<dbReference type="Pfam" id="PF21027">
    <property type="entry name" value="Sde0182_C"/>
    <property type="match status" value="1"/>
</dbReference>
<dbReference type="EMBL" id="FMUI01000002">
    <property type="protein sequence ID" value="SCX41742.1"/>
    <property type="molecule type" value="Genomic_DNA"/>
</dbReference>
<name>A0A1G4XKG7_9ENTR</name>
<dbReference type="AlphaFoldDB" id="A0A1G4XKG7"/>